<protein>
    <submittedName>
        <fullName evidence="2">Uncharacterized protein</fullName>
    </submittedName>
</protein>
<comment type="caution">
    <text evidence="2">The sequence shown here is derived from an EMBL/GenBank/DDBJ whole genome shotgun (WGS) entry which is preliminary data.</text>
</comment>
<dbReference type="Proteomes" id="UP000694050">
    <property type="component" value="Unassembled WGS sequence"/>
</dbReference>
<evidence type="ECO:0000313" key="3">
    <source>
        <dbReference type="Proteomes" id="UP000694050"/>
    </source>
</evidence>
<evidence type="ECO:0000256" key="1">
    <source>
        <dbReference type="SAM" id="MobiDB-lite"/>
    </source>
</evidence>
<organism evidence="2 3">
    <name type="scientific">Fusarium oxysporum f. sp. rapae</name>
    <dbReference type="NCBI Taxonomy" id="485398"/>
    <lineage>
        <taxon>Eukaryota</taxon>
        <taxon>Fungi</taxon>
        <taxon>Dikarya</taxon>
        <taxon>Ascomycota</taxon>
        <taxon>Pezizomycotina</taxon>
        <taxon>Sordariomycetes</taxon>
        <taxon>Hypocreomycetidae</taxon>
        <taxon>Hypocreales</taxon>
        <taxon>Nectriaceae</taxon>
        <taxon>Fusarium</taxon>
        <taxon>Fusarium oxysporum species complex</taxon>
    </lineage>
</organism>
<proteinExistence type="predicted"/>
<gene>
    <name evidence="2" type="ORF">Forpe1208_v015853</name>
</gene>
<feature type="compositionally biased region" description="Polar residues" evidence="1">
    <location>
        <begin position="221"/>
        <end position="237"/>
    </location>
</feature>
<sequence>MEEFFTEQFHKLLRRHDDIEKLQSFSVLAGQAFAVAKFLIAIQPTLAELKTGEKHRHHTKRLQTYLNFLFSRPDAKVNSELLKLNFYVNLVIGLSLKAVQYQKLDEQILTSLQIYGQILKASVEDDHRFFQERFLQAFNVNVKETWPEDFRDFKRRCIEISLEDNNKRKGQKRKRREPSSSNLPSTVLSCSQQPGRDQTLNKHDESDKDSRPTTDVRVQTVPATAQLSPSHKQARTNTEARLEVLSAENTETCLQEQHTTQVRPLVAAPISAHGQDCGPKYLLPAGREINVLERDEALRSIREPNGLIHDEATLVMNTKEYLSLIFYLTEEKGKEIKKLPTCNVANKRGER</sequence>
<reference evidence="2" key="1">
    <citation type="submission" date="2021-04" db="EMBL/GenBank/DDBJ databases">
        <title>First draft genome resource for Brassicaceae pathogens Fusarium oxysporum f. sp. raphani and Fusarium oxysporum f. sp. rapae.</title>
        <authorList>
            <person name="Asai S."/>
        </authorList>
    </citation>
    <scope>NUCLEOTIDE SEQUENCE</scope>
    <source>
        <strain evidence="2">Tf1208</strain>
    </source>
</reference>
<dbReference type="AlphaFoldDB" id="A0A8J5NJ65"/>
<feature type="region of interest" description="Disordered" evidence="1">
    <location>
        <begin position="166"/>
        <end position="237"/>
    </location>
</feature>
<name>A0A8J5NJ65_FUSOX</name>
<accession>A0A8J5NJ65</accession>
<feature type="compositionally biased region" description="Basic and acidic residues" evidence="1">
    <location>
        <begin position="199"/>
        <end position="214"/>
    </location>
</feature>
<feature type="compositionally biased region" description="Polar residues" evidence="1">
    <location>
        <begin position="179"/>
        <end position="198"/>
    </location>
</feature>
<dbReference type="EMBL" id="JAELUQ010000013">
    <property type="protein sequence ID" value="KAG7404098.1"/>
    <property type="molecule type" value="Genomic_DNA"/>
</dbReference>
<evidence type="ECO:0000313" key="2">
    <source>
        <dbReference type="EMBL" id="KAG7404098.1"/>
    </source>
</evidence>